<feature type="region of interest" description="Disordered" evidence="1">
    <location>
        <begin position="78"/>
        <end position="179"/>
    </location>
</feature>
<organism evidence="3 4">
    <name type="scientific">Georgenia daeguensis</name>
    <dbReference type="NCBI Taxonomy" id="908355"/>
    <lineage>
        <taxon>Bacteria</taxon>
        <taxon>Bacillati</taxon>
        <taxon>Actinomycetota</taxon>
        <taxon>Actinomycetes</taxon>
        <taxon>Micrococcales</taxon>
        <taxon>Bogoriellaceae</taxon>
        <taxon>Georgenia</taxon>
    </lineage>
</organism>
<evidence type="ECO:0000259" key="2">
    <source>
        <dbReference type="PROSITE" id="PS50965"/>
    </source>
</evidence>
<evidence type="ECO:0000313" key="3">
    <source>
        <dbReference type="EMBL" id="GAA4288324.1"/>
    </source>
</evidence>
<dbReference type="EMBL" id="BAABBA010000013">
    <property type="protein sequence ID" value="GAA4288324.1"/>
    <property type="molecule type" value="Genomic_DNA"/>
</dbReference>
<accession>A0ABP8EWG4</accession>
<evidence type="ECO:0000313" key="4">
    <source>
        <dbReference type="Proteomes" id="UP001499841"/>
    </source>
</evidence>
<dbReference type="PROSITE" id="PS50965">
    <property type="entry name" value="NERD"/>
    <property type="match status" value="1"/>
</dbReference>
<comment type="caution">
    <text evidence="3">The sequence shown here is derived from an EMBL/GenBank/DDBJ whole genome shotgun (WGS) entry which is preliminary data.</text>
</comment>
<feature type="compositionally biased region" description="Pro residues" evidence="1">
    <location>
        <begin position="160"/>
        <end position="173"/>
    </location>
</feature>
<proteinExistence type="predicted"/>
<dbReference type="InterPro" id="IPR011528">
    <property type="entry name" value="NERD"/>
</dbReference>
<dbReference type="Proteomes" id="UP001499841">
    <property type="component" value="Unassembled WGS sequence"/>
</dbReference>
<keyword evidence="4" id="KW-1185">Reference proteome</keyword>
<dbReference type="Pfam" id="PF08378">
    <property type="entry name" value="NERD"/>
    <property type="match status" value="1"/>
</dbReference>
<sequence length="380" mass="40618">MKVPPSVSVGLDRGSDWSRAVTVRHHRTSIGDRLDVLSADGSVIGWYFLTTNTAHAAAPEFLPSVLVATAEWLRRPPATGRHARRDEPYAPAVAPGVNAPAPAVRPSSGSTGLYGGLRSGAGLPGSRIISGPSSAVPPPLVPGAPARALRGRRTSVPAQAPRPPEPPPPPLPPGADDLVDRVPGLKLLEKADALRREAPRRRLFAARASQNDDGGSWRAGAAGEEAVARRLGMLRAVDYRWGYLNSVPVGSREADIDHVVMGPGGVFTINTKHHRGASLWVTGGTFLVNGAKQPYIRASRFEGERAARLLSRACGFQVPVTPLIVPVGCRKLTIREDPDGVSVVTPEKLPIWLGKHPDVIPPQQLRIILERARISTTWTR</sequence>
<evidence type="ECO:0000256" key="1">
    <source>
        <dbReference type="SAM" id="MobiDB-lite"/>
    </source>
</evidence>
<feature type="compositionally biased region" description="Low complexity" evidence="1">
    <location>
        <begin position="89"/>
        <end position="106"/>
    </location>
</feature>
<protein>
    <recommendedName>
        <fullName evidence="2">NERD domain-containing protein</fullName>
    </recommendedName>
</protein>
<reference evidence="4" key="1">
    <citation type="journal article" date="2019" name="Int. J. Syst. Evol. Microbiol.">
        <title>The Global Catalogue of Microorganisms (GCM) 10K type strain sequencing project: providing services to taxonomists for standard genome sequencing and annotation.</title>
        <authorList>
            <consortium name="The Broad Institute Genomics Platform"/>
            <consortium name="The Broad Institute Genome Sequencing Center for Infectious Disease"/>
            <person name="Wu L."/>
            <person name="Ma J."/>
        </authorList>
    </citation>
    <scope>NUCLEOTIDE SEQUENCE [LARGE SCALE GENOMIC DNA]</scope>
    <source>
        <strain evidence="4">JCM 17459</strain>
    </source>
</reference>
<name>A0ABP8EWG4_9MICO</name>
<feature type="domain" description="NERD" evidence="2">
    <location>
        <begin position="219"/>
        <end position="333"/>
    </location>
</feature>
<feature type="compositionally biased region" description="Gly residues" evidence="1">
    <location>
        <begin position="112"/>
        <end position="123"/>
    </location>
</feature>
<gene>
    <name evidence="3" type="ORF">GCM10022262_26840</name>
</gene>